<comment type="caution">
    <text evidence="2">The sequence shown here is derived from an EMBL/GenBank/DDBJ whole genome shotgun (WGS) entry which is preliminary data.</text>
</comment>
<evidence type="ECO:0000313" key="2">
    <source>
        <dbReference type="EMBL" id="TGD76096.1"/>
    </source>
</evidence>
<feature type="region of interest" description="Disordered" evidence="1">
    <location>
        <begin position="1"/>
        <end position="26"/>
    </location>
</feature>
<keyword evidence="3" id="KW-1185">Reference proteome</keyword>
<dbReference type="RefSeq" id="WP_135440673.1">
    <property type="nucleotide sequence ID" value="NZ_SRLE01000001.1"/>
</dbReference>
<evidence type="ECO:0000256" key="1">
    <source>
        <dbReference type="SAM" id="MobiDB-lite"/>
    </source>
</evidence>
<sequence>MSADVQTAGAGMPAESGFRPIGQEGMGNPRSKVAHCLAWFKGYVYLGVTHHKGMGAHDRARILRWDPASGNWETVYESPLVEADERANPQDVLRKGQMSGGGRGRKAREEVEPMVPLYRGFRSMLVYQGPSDDEPALYISSICHWGARILRTQDGVTFTELSDPGLVDESFLSFRSLTNFNGKVFCAPTGAVRDGYMDRNFAGDTIIFVTDDPTSNAWVPAMEPGFGDDTNSSISRLVVFNGFLYASAGNPRKGFQLYKTDASGEPPYTWTPVLTDGAQRYNLNETAPTMIPFKGALYIGSGLPGMGKDSANDVGPAAFELIRLNADDSWDLIAGEPRFTLDGLKVPFSCMGPGFDDFYNSVIWAMEVHDGYLYAGTHHWLIFQAKLRRQPEVGGFHLWRSSDGDNWEAVTLDGFGYPYEVGIRTLLSTPEGLVLGTSNHMEASQFGMRRDPSEGEPAGSGCQVWLGQDL</sequence>
<protein>
    <recommendedName>
        <fullName evidence="4">Exo-alpha-sialidase</fullName>
    </recommendedName>
</protein>
<dbReference type="Proteomes" id="UP000298050">
    <property type="component" value="Unassembled WGS sequence"/>
</dbReference>
<name>A0A4Z0M9M6_9GAMM</name>
<dbReference type="EMBL" id="SRLE01000001">
    <property type="protein sequence ID" value="TGD76096.1"/>
    <property type="molecule type" value="Genomic_DNA"/>
</dbReference>
<evidence type="ECO:0008006" key="4">
    <source>
        <dbReference type="Google" id="ProtNLM"/>
    </source>
</evidence>
<dbReference type="AlphaFoldDB" id="A0A4Z0M9M6"/>
<accession>A0A4Z0M9M6</accession>
<proteinExistence type="predicted"/>
<evidence type="ECO:0000313" key="3">
    <source>
        <dbReference type="Proteomes" id="UP000298050"/>
    </source>
</evidence>
<gene>
    <name evidence="2" type="ORF">E4634_00670</name>
</gene>
<organism evidence="2 3">
    <name type="scientific">Mangrovimicrobium sediminis</name>
    <dbReference type="NCBI Taxonomy" id="2562682"/>
    <lineage>
        <taxon>Bacteria</taxon>
        <taxon>Pseudomonadati</taxon>
        <taxon>Pseudomonadota</taxon>
        <taxon>Gammaproteobacteria</taxon>
        <taxon>Cellvibrionales</taxon>
        <taxon>Halieaceae</taxon>
        <taxon>Mangrovimicrobium</taxon>
    </lineage>
</organism>
<reference evidence="2 3" key="1">
    <citation type="submission" date="2019-04" db="EMBL/GenBank/DDBJ databases">
        <title>Taxonomy of novel Haliea sp. from mangrove soil of West Coast of India.</title>
        <authorList>
            <person name="Verma A."/>
            <person name="Kumar P."/>
            <person name="Krishnamurthi S."/>
        </authorList>
    </citation>
    <scope>NUCLEOTIDE SEQUENCE [LARGE SCALE GENOMIC DNA]</scope>
    <source>
        <strain evidence="2 3">SAOS-164</strain>
    </source>
</reference>
<dbReference type="OrthoDB" id="1746166at2"/>